<sequence length="189" mass="20412">MRALAHPTRIALMEALRLHETLTATEASALIGETPTNCAFHLRALARFGFVEEVGAGPGRRRPWRALDVPLAFSDVQGDEQSTAAARALSDVLIRHWLDRLQSAQANRHAEPVEWQDVLGGSSTVVHGTVDEVRDLVAEIRAVLGRFDDRLRDPAARPDGSRPVEVLLFAQPYGEGERAGPGVAAPGSA</sequence>
<dbReference type="Pfam" id="PF12840">
    <property type="entry name" value="HTH_20"/>
    <property type="match status" value="1"/>
</dbReference>
<dbReference type="Proteomes" id="UP000604117">
    <property type="component" value="Unassembled WGS sequence"/>
</dbReference>
<comment type="caution">
    <text evidence="1">The sequence shown here is derived from an EMBL/GenBank/DDBJ whole genome shotgun (WGS) entry which is preliminary data.</text>
</comment>
<name>A0ABQ4CPN9_9ACTN</name>
<organism evidence="1 2">
    <name type="scientific">Asanoa siamensis</name>
    <dbReference type="NCBI Taxonomy" id="926357"/>
    <lineage>
        <taxon>Bacteria</taxon>
        <taxon>Bacillati</taxon>
        <taxon>Actinomycetota</taxon>
        <taxon>Actinomycetes</taxon>
        <taxon>Micromonosporales</taxon>
        <taxon>Micromonosporaceae</taxon>
        <taxon>Asanoa</taxon>
    </lineage>
</organism>
<gene>
    <name evidence="1" type="ORF">Asi02nite_27670</name>
</gene>
<dbReference type="SUPFAM" id="SSF46785">
    <property type="entry name" value="Winged helix' DNA-binding domain"/>
    <property type="match status" value="1"/>
</dbReference>
<dbReference type="Gene3D" id="1.10.10.10">
    <property type="entry name" value="Winged helix-like DNA-binding domain superfamily/Winged helix DNA-binding domain"/>
    <property type="match status" value="1"/>
</dbReference>
<proteinExistence type="predicted"/>
<dbReference type="InterPro" id="IPR036390">
    <property type="entry name" value="WH_DNA-bd_sf"/>
</dbReference>
<keyword evidence="2" id="KW-1185">Reference proteome</keyword>
<protein>
    <submittedName>
        <fullName evidence="1">Transcriptional regulator</fullName>
    </submittedName>
</protein>
<reference evidence="1 2" key="1">
    <citation type="submission" date="2021-01" db="EMBL/GenBank/DDBJ databases">
        <title>Whole genome shotgun sequence of Asanoa siamensis NBRC 107932.</title>
        <authorList>
            <person name="Komaki H."/>
            <person name="Tamura T."/>
        </authorList>
    </citation>
    <scope>NUCLEOTIDE SEQUENCE [LARGE SCALE GENOMIC DNA]</scope>
    <source>
        <strain evidence="1 2">NBRC 107932</strain>
    </source>
</reference>
<dbReference type="RefSeq" id="WP_203713085.1">
    <property type="nucleotide sequence ID" value="NZ_BONE01000019.1"/>
</dbReference>
<dbReference type="InterPro" id="IPR011991">
    <property type="entry name" value="ArsR-like_HTH"/>
</dbReference>
<accession>A0ABQ4CPN9</accession>
<evidence type="ECO:0000313" key="2">
    <source>
        <dbReference type="Proteomes" id="UP000604117"/>
    </source>
</evidence>
<dbReference type="EMBL" id="BONE01000019">
    <property type="protein sequence ID" value="GIF73249.1"/>
    <property type="molecule type" value="Genomic_DNA"/>
</dbReference>
<evidence type="ECO:0000313" key="1">
    <source>
        <dbReference type="EMBL" id="GIF73249.1"/>
    </source>
</evidence>
<dbReference type="CDD" id="cd00090">
    <property type="entry name" value="HTH_ARSR"/>
    <property type="match status" value="1"/>
</dbReference>
<dbReference type="InterPro" id="IPR036388">
    <property type="entry name" value="WH-like_DNA-bd_sf"/>
</dbReference>